<keyword evidence="2" id="KW-1185">Reference proteome</keyword>
<dbReference type="AlphaFoldDB" id="A0A4S8KT25"/>
<accession>A0A4S8KT25</accession>
<name>A0A4S8KT25_DENBC</name>
<protein>
    <submittedName>
        <fullName evidence="1">Uncharacterized protein</fullName>
    </submittedName>
</protein>
<evidence type="ECO:0000313" key="2">
    <source>
        <dbReference type="Proteomes" id="UP000297245"/>
    </source>
</evidence>
<gene>
    <name evidence="1" type="ORF">K435DRAFT_786049</name>
</gene>
<proteinExistence type="predicted"/>
<reference evidence="1 2" key="1">
    <citation type="journal article" date="2019" name="Nat. Ecol. Evol.">
        <title>Megaphylogeny resolves global patterns of mushroom evolution.</title>
        <authorList>
            <person name="Varga T."/>
            <person name="Krizsan K."/>
            <person name="Foldi C."/>
            <person name="Dima B."/>
            <person name="Sanchez-Garcia M."/>
            <person name="Sanchez-Ramirez S."/>
            <person name="Szollosi G.J."/>
            <person name="Szarkandi J.G."/>
            <person name="Papp V."/>
            <person name="Albert L."/>
            <person name="Andreopoulos W."/>
            <person name="Angelini C."/>
            <person name="Antonin V."/>
            <person name="Barry K.W."/>
            <person name="Bougher N.L."/>
            <person name="Buchanan P."/>
            <person name="Buyck B."/>
            <person name="Bense V."/>
            <person name="Catcheside P."/>
            <person name="Chovatia M."/>
            <person name="Cooper J."/>
            <person name="Damon W."/>
            <person name="Desjardin D."/>
            <person name="Finy P."/>
            <person name="Geml J."/>
            <person name="Haridas S."/>
            <person name="Hughes K."/>
            <person name="Justo A."/>
            <person name="Karasinski D."/>
            <person name="Kautmanova I."/>
            <person name="Kiss B."/>
            <person name="Kocsube S."/>
            <person name="Kotiranta H."/>
            <person name="LaButti K.M."/>
            <person name="Lechner B.E."/>
            <person name="Liimatainen K."/>
            <person name="Lipzen A."/>
            <person name="Lukacs Z."/>
            <person name="Mihaltcheva S."/>
            <person name="Morgado L.N."/>
            <person name="Niskanen T."/>
            <person name="Noordeloos M.E."/>
            <person name="Ohm R.A."/>
            <person name="Ortiz-Santana B."/>
            <person name="Ovrebo C."/>
            <person name="Racz N."/>
            <person name="Riley R."/>
            <person name="Savchenko A."/>
            <person name="Shiryaev A."/>
            <person name="Soop K."/>
            <person name="Spirin V."/>
            <person name="Szebenyi C."/>
            <person name="Tomsovsky M."/>
            <person name="Tulloss R.E."/>
            <person name="Uehling J."/>
            <person name="Grigoriev I.V."/>
            <person name="Vagvolgyi C."/>
            <person name="Papp T."/>
            <person name="Martin F.M."/>
            <person name="Miettinen O."/>
            <person name="Hibbett D.S."/>
            <person name="Nagy L.G."/>
        </authorList>
    </citation>
    <scope>NUCLEOTIDE SEQUENCE [LARGE SCALE GENOMIC DNA]</scope>
    <source>
        <strain evidence="1 2">CBS 962.96</strain>
    </source>
</reference>
<sequence length="55" mass="6263">MVRSRWIPDPALSSDIGIACLRSIKLIGDERAAEEPLVYKSLMELEKFGLRVEIF</sequence>
<evidence type="ECO:0000313" key="1">
    <source>
        <dbReference type="EMBL" id="THU78880.1"/>
    </source>
</evidence>
<dbReference type="Proteomes" id="UP000297245">
    <property type="component" value="Unassembled WGS sequence"/>
</dbReference>
<dbReference type="EMBL" id="ML180115">
    <property type="protein sequence ID" value="THU78880.1"/>
    <property type="molecule type" value="Genomic_DNA"/>
</dbReference>
<dbReference type="OrthoDB" id="3055278at2759"/>
<organism evidence="1 2">
    <name type="scientific">Dendrothele bispora (strain CBS 962.96)</name>
    <dbReference type="NCBI Taxonomy" id="1314807"/>
    <lineage>
        <taxon>Eukaryota</taxon>
        <taxon>Fungi</taxon>
        <taxon>Dikarya</taxon>
        <taxon>Basidiomycota</taxon>
        <taxon>Agaricomycotina</taxon>
        <taxon>Agaricomycetes</taxon>
        <taxon>Agaricomycetidae</taxon>
        <taxon>Agaricales</taxon>
        <taxon>Agaricales incertae sedis</taxon>
        <taxon>Dendrothele</taxon>
    </lineage>
</organism>